<evidence type="ECO:0000313" key="5">
    <source>
        <dbReference type="EMBL" id="KAK1613237.1"/>
    </source>
</evidence>
<evidence type="ECO:0000256" key="1">
    <source>
        <dbReference type="ARBA" id="ARBA00022574"/>
    </source>
</evidence>
<dbReference type="PROSITE" id="PS50082">
    <property type="entry name" value="WD_REPEATS_2"/>
    <property type="match status" value="1"/>
</dbReference>
<dbReference type="SMART" id="SM00320">
    <property type="entry name" value="WD40"/>
    <property type="match status" value="7"/>
</dbReference>
<dbReference type="SUPFAM" id="SSF50978">
    <property type="entry name" value="WD40 repeat-like"/>
    <property type="match status" value="1"/>
</dbReference>
<evidence type="ECO:0000256" key="4">
    <source>
        <dbReference type="SAM" id="MobiDB-lite"/>
    </source>
</evidence>
<sequence>MPAEGTRMARLWEREVGRLPPKRFADAFMASEDFVHSLGIQKRLRNHKGAVNSICFNTSGSLLLSSSDDETAVLWNLEEPASALKFHTGHGNDVLDARFMPLSDDQSIITCGADAEVRRSRIQEGGCVSTDKLADLRYMVTQLAVQPGSHTFFSCVEDGSVWHFDMREKRPRKLFKCGAVRSFDYLSGDTMQLYAIALDPRYPSCFAVSGDDEYVRLYDARKIDLERSKFGIPFEQFCPPDLICNKRDGIAGLAFSQTGELLASYRHDNIYLFSREHGLHFNDFGGIAVEKLPVPRTFKGHENKHAIKGVSFLGPNCDYVTSGSDCGNIFIWRKKDGELIRVMKGDKRIVNCVKQHPTEIVVASCGIDADVKIWAPGDNENPSTARFDEVDSNPSLVRSTGSDSDCSAYVLSARFDSSSSSSDDDDDDDDYDDDDDEEEEEEEEYDDYFDDDDETDGDEDQKDDEWRYMTASQQNMYGQFTSPADRTVQ</sequence>
<dbReference type="Pfam" id="PF00400">
    <property type="entry name" value="WD40"/>
    <property type="match status" value="3"/>
</dbReference>
<keyword evidence="1 3" id="KW-0853">WD repeat</keyword>
<feature type="compositionally biased region" description="Polar residues" evidence="4">
    <location>
        <begin position="392"/>
        <end position="405"/>
    </location>
</feature>
<evidence type="ECO:0000256" key="2">
    <source>
        <dbReference type="ARBA" id="ARBA00022737"/>
    </source>
</evidence>
<proteinExistence type="predicted"/>
<dbReference type="GO" id="GO:0005737">
    <property type="term" value="C:cytoplasm"/>
    <property type="evidence" value="ECO:0007669"/>
    <property type="project" value="TreeGrafter"/>
</dbReference>
<dbReference type="EMBL" id="JAUUTY010000007">
    <property type="protein sequence ID" value="KAK1613237.1"/>
    <property type="molecule type" value="Genomic_DNA"/>
</dbReference>
<dbReference type="Proteomes" id="UP001231189">
    <property type="component" value="Unassembled WGS sequence"/>
</dbReference>
<feature type="region of interest" description="Disordered" evidence="4">
    <location>
        <begin position="379"/>
        <end position="464"/>
    </location>
</feature>
<dbReference type="InterPro" id="IPR015943">
    <property type="entry name" value="WD40/YVTN_repeat-like_dom_sf"/>
</dbReference>
<dbReference type="GO" id="GO:0080008">
    <property type="term" value="C:Cul4-RING E3 ubiquitin ligase complex"/>
    <property type="evidence" value="ECO:0007669"/>
    <property type="project" value="TreeGrafter"/>
</dbReference>
<evidence type="ECO:0000313" key="6">
    <source>
        <dbReference type="Proteomes" id="UP001231189"/>
    </source>
</evidence>
<keyword evidence="2" id="KW-0677">Repeat</keyword>
<comment type="caution">
    <text evidence="5">The sequence shown here is derived from an EMBL/GenBank/DDBJ whole genome shotgun (WGS) entry which is preliminary data.</text>
</comment>
<accession>A0AAD8R2V3</accession>
<feature type="region of interest" description="Disordered" evidence="4">
    <location>
        <begin position="470"/>
        <end position="489"/>
    </location>
</feature>
<dbReference type="InterPro" id="IPR045151">
    <property type="entry name" value="DCAF8"/>
</dbReference>
<dbReference type="InterPro" id="IPR001680">
    <property type="entry name" value="WD40_rpt"/>
</dbReference>
<evidence type="ECO:0000256" key="3">
    <source>
        <dbReference type="PROSITE-ProRule" id="PRU00221"/>
    </source>
</evidence>
<dbReference type="PROSITE" id="PS00678">
    <property type="entry name" value="WD_REPEATS_1"/>
    <property type="match status" value="1"/>
</dbReference>
<dbReference type="InterPro" id="IPR036322">
    <property type="entry name" value="WD40_repeat_dom_sf"/>
</dbReference>
<dbReference type="PANTHER" id="PTHR15574">
    <property type="entry name" value="WD REPEAT DOMAIN-CONTAINING FAMILY"/>
    <property type="match status" value="1"/>
</dbReference>
<organism evidence="5 6">
    <name type="scientific">Lolium multiflorum</name>
    <name type="common">Italian ryegrass</name>
    <name type="synonym">Lolium perenne subsp. multiflorum</name>
    <dbReference type="NCBI Taxonomy" id="4521"/>
    <lineage>
        <taxon>Eukaryota</taxon>
        <taxon>Viridiplantae</taxon>
        <taxon>Streptophyta</taxon>
        <taxon>Embryophyta</taxon>
        <taxon>Tracheophyta</taxon>
        <taxon>Spermatophyta</taxon>
        <taxon>Magnoliopsida</taxon>
        <taxon>Liliopsida</taxon>
        <taxon>Poales</taxon>
        <taxon>Poaceae</taxon>
        <taxon>BOP clade</taxon>
        <taxon>Pooideae</taxon>
        <taxon>Poodae</taxon>
        <taxon>Poeae</taxon>
        <taxon>Poeae Chloroplast Group 2 (Poeae type)</taxon>
        <taxon>Loliodinae</taxon>
        <taxon>Loliinae</taxon>
        <taxon>Lolium</taxon>
    </lineage>
</organism>
<dbReference type="AlphaFoldDB" id="A0AAD8R2V3"/>
<feature type="compositionally biased region" description="Acidic residues" evidence="4">
    <location>
        <begin position="422"/>
        <end position="463"/>
    </location>
</feature>
<dbReference type="InterPro" id="IPR019775">
    <property type="entry name" value="WD40_repeat_CS"/>
</dbReference>
<gene>
    <name evidence="5" type="ORF">QYE76_036910</name>
</gene>
<name>A0AAD8R2V3_LOLMU</name>
<dbReference type="PROSITE" id="PS50294">
    <property type="entry name" value="WD_REPEATS_REGION"/>
    <property type="match status" value="1"/>
</dbReference>
<reference evidence="5" key="1">
    <citation type="submission" date="2023-07" db="EMBL/GenBank/DDBJ databases">
        <title>A chromosome-level genome assembly of Lolium multiflorum.</title>
        <authorList>
            <person name="Chen Y."/>
            <person name="Copetti D."/>
            <person name="Kolliker R."/>
            <person name="Studer B."/>
        </authorList>
    </citation>
    <scope>NUCLEOTIDE SEQUENCE</scope>
    <source>
        <strain evidence="5">02402/16</strain>
        <tissue evidence="5">Leaf</tissue>
    </source>
</reference>
<dbReference type="Gene3D" id="2.130.10.10">
    <property type="entry name" value="YVTN repeat-like/Quinoprotein amine dehydrogenase"/>
    <property type="match status" value="1"/>
</dbReference>
<dbReference type="PANTHER" id="PTHR15574:SF38">
    <property type="entry name" value="OS06G0724500 PROTEIN"/>
    <property type="match status" value="1"/>
</dbReference>
<keyword evidence="6" id="KW-1185">Reference proteome</keyword>
<protein>
    <submittedName>
        <fullName evidence="5">Uncharacterized protein</fullName>
    </submittedName>
</protein>
<feature type="repeat" description="WD" evidence="3">
    <location>
        <begin position="44"/>
        <end position="85"/>
    </location>
</feature>